<feature type="transmembrane region" description="Helical" evidence="1">
    <location>
        <begin position="12"/>
        <end position="28"/>
    </location>
</feature>
<reference evidence="2 3" key="1">
    <citation type="submission" date="2019-08" db="EMBL/GenBank/DDBJ databases">
        <authorList>
            <person name="Peeters C."/>
        </authorList>
    </citation>
    <scope>NUCLEOTIDE SEQUENCE [LARGE SCALE GENOMIC DNA]</scope>
    <source>
        <strain evidence="2 3">LMG 31011</strain>
    </source>
</reference>
<feature type="transmembrane region" description="Helical" evidence="1">
    <location>
        <begin position="78"/>
        <end position="97"/>
    </location>
</feature>
<evidence type="ECO:0000313" key="2">
    <source>
        <dbReference type="EMBL" id="VVE06173.1"/>
    </source>
</evidence>
<dbReference type="OrthoDB" id="6810907at2"/>
<dbReference type="Proteomes" id="UP000366819">
    <property type="component" value="Unassembled WGS sequence"/>
</dbReference>
<protein>
    <submittedName>
        <fullName evidence="2">Uncharacterized protein</fullName>
    </submittedName>
</protein>
<evidence type="ECO:0000256" key="1">
    <source>
        <dbReference type="SAM" id="Phobius"/>
    </source>
</evidence>
<accession>A0A5E4V2Z3</accession>
<name>A0A5E4V2Z3_9BURK</name>
<dbReference type="RefSeq" id="WP_150576027.1">
    <property type="nucleotide sequence ID" value="NZ_CABPSN010000003.1"/>
</dbReference>
<proteinExistence type="predicted"/>
<organism evidence="2 3">
    <name type="scientific">Pandoraea aquatica</name>
    <dbReference type="NCBI Taxonomy" id="2508290"/>
    <lineage>
        <taxon>Bacteria</taxon>
        <taxon>Pseudomonadati</taxon>
        <taxon>Pseudomonadota</taxon>
        <taxon>Betaproteobacteria</taxon>
        <taxon>Burkholderiales</taxon>
        <taxon>Burkholderiaceae</taxon>
        <taxon>Pandoraea</taxon>
    </lineage>
</organism>
<keyword evidence="3" id="KW-1185">Reference proteome</keyword>
<keyword evidence="1" id="KW-1133">Transmembrane helix</keyword>
<dbReference type="AlphaFoldDB" id="A0A5E4V2Z3"/>
<keyword evidence="1" id="KW-0812">Transmembrane</keyword>
<dbReference type="EMBL" id="CABPSN010000003">
    <property type="protein sequence ID" value="VVE06173.1"/>
    <property type="molecule type" value="Genomic_DNA"/>
</dbReference>
<keyword evidence="1" id="KW-0472">Membrane</keyword>
<evidence type="ECO:0000313" key="3">
    <source>
        <dbReference type="Proteomes" id="UP000366819"/>
    </source>
</evidence>
<feature type="transmembrane region" description="Helical" evidence="1">
    <location>
        <begin position="40"/>
        <end position="58"/>
    </location>
</feature>
<gene>
    <name evidence="2" type="ORF">PAQ31011_02404</name>
</gene>
<sequence>MTNEPHIDTGNLLTILGVIAAVWAIIPANSRLRFRLSVTWPDWGVVIAAFLSVHYLVFEKALREVGLYHSFGPWRWGLDSGSAVYLILLAVGIYLLVRARSPKLAKQNVEIFSKLVDSLLLTKRYDELVSLVEPQLPKLLRLSQRRPPLARMASRMRPKPIIDIEAILRGAPRRRESAVKRYIRSALGAFEEKIMARNRAGRYAKEIIKSISTSPALVAHLAVVHPYFCLRLLGRPEAVREEFIDLFVSALLSDRNSRIFVELKNNQNLNGAHRLSLPESNRILCFFFKDVSVAAQHGLYRAIGEAVCMRLDEDDRMAALYNRSLGYYADVGKYHCPVHAGIKLFEIMIHEGIHQGQQDHLWLFYFTHFTEKILDQMRHRTQEDEYHEWPTPFYYLLYEIISITSNWIEDCTNVKVEDIPSAKREEDGFDVFYISKQATIALGTIMQDIVQSPKLTDQFKTYALEIALRRFLRIANKPRAAEVANDFTTALIVGAHLSTKIEYRRALKGVFDKLDHVLRHQLPTFEKALTDSLQ</sequence>